<sequence length="215" mass="24244">MCSVQWTEHPLQGPDRHLVRSTVRAPTLQMDGKCSALLITGGETTATALSATLYFLARNENVERKVLGEIRSTFNSFGGISVNQLKYLSACINYALRNFSPGPRRLMRRWTLHATASIAAAALSIKTNLFENSGSGIPRQNHDRHAMRAFSYGPRNCIAHVLAWLVMRLTLARLIWEVDWELAPRSDWKVALVFKVWNTKPLKIKYTPKCYAEVA</sequence>
<protein>
    <submittedName>
        <fullName evidence="9">Isotrichodermin C-15 hydroxylase</fullName>
    </submittedName>
</protein>
<evidence type="ECO:0000256" key="7">
    <source>
        <dbReference type="ARBA" id="ARBA00023033"/>
    </source>
</evidence>
<dbReference type="GO" id="GO:0005506">
    <property type="term" value="F:iron ion binding"/>
    <property type="evidence" value="ECO:0007669"/>
    <property type="project" value="InterPro"/>
</dbReference>
<accession>A0AAN4TDB4</accession>
<reference evidence="9 10" key="1">
    <citation type="submission" date="2015-11" db="EMBL/GenBank/DDBJ databases">
        <title>Aspergillus lentulus strain IFM 54703T.</title>
        <authorList>
            <person name="Kusuya Y."/>
            <person name="Sakai K."/>
            <person name="Kamei K."/>
            <person name="Takahashi H."/>
            <person name="Yaguchi T."/>
        </authorList>
    </citation>
    <scope>NUCLEOTIDE SEQUENCE [LARGE SCALE GENOMIC DNA]</scope>
    <source>
        <strain evidence="9 10">IFM 54703</strain>
    </source>
</reference>
<dbReference type="PANTHER" id="PTHR24305:SF29">
    <property type="entry name" value="BENZOATE-PARA-HYDROXYLASE"/>
    <property type="match status" value="1"/>
</dbReference>
<keyword evidence="3 8" id="KW-0349">Heme</keyword>
<dbReference type="GO" id="GO:0016705">
    <property type="term" value="F:oxidoreductase activity, acting on paired donors, with incorporation or reduction of molecular oxygen"/>
    <property type="evidence" value="ECO:0007669"/>
    <property type="project" value="InterPro"/>
</dbReference>
<comment type="cofactor">
    <cofactor evidence="1">
        <name>heme</name>
        <dbReference type="ChEBI" id="CHEBI:30413"/>
    </cofactor>
</comment>
<evidence type="ECO:0000256" key="5">
    <source>
        <dbReference type="ARBA" id="ARBA00023002"/>
    </source>
</evidence>
<gene>
    <name evidence="9" type="ORF">ALT_7391</name>
</gene>
<keyword evidence="4 8" id="KW-0479">Metal-binding</keyword>
<keyword evidence="7 8" id="KW-0503">Monooxygenase</keyword>
<dbReference type="Proteomes" id="UP000051487">
    <property type="component" value="Unassembled WGS sequence"/>
</dbReference>
<evidence type="ECO:0000256" key="6">
    <source>
        <dbReference type="ARBA" id="ARBA00023004"/>
    </source>
</evidence>
<dbReference type="InterPro" id="IPR050121">
    <property type="entry name" value="Cytochrome_P450_monoxygenase"/>
</dbReference>
<evidence type="ECO:0000256" key="3">
    <source>
        <dbReference type="ARBA" id="ARBA00022617"/>
    </source>
</evidence>
<evidence type="ECO:0000256" key="1">
    <source>
        <dbReference type="ARBA" id="ARBA00001971"/>
    </source>
</evidence>
<dbReference type="InterPro" id="IPR036396">
    <property type="entry name" value="Cyt_P450_sf"/>
</dbReference>
<dbReference type="PANTHER" id="PTHR24305">
    <property type="entry name" value="CYTOCHROME P450"/>
    <property type="match status" value="1"/>
</dbReference>
<dbReference type="Gene3D" id="1.10.630.10">
    <property type="entry name" value="Cytochrome P450"/>
    <property type="match status" value="1"/>
</dbReference>
<evidence type="ECO:0000256" key="8">
    <source>
        <dbReference type="RuleBase" id="RU000461"/>
    </source>
</evidence>
<keyword evidence="6 8" id="KW-0408">Iron</keyword>
<dbReference type="SUPFAM" id="SSF48264">
    <property type="entry name" value="Cytochrome P450"/>
    <property type="match status" value="1"/>
</dbReference>
<evidence type="ECO:0000313" key="9">
    <source>
        <dbReference type="EMBL" id="GAQ10070.1"/>
    </source>
</evidence>
<name>A0AAN4TDB4_ASPLE</name>
<evidence type="ECO:0000313" key="10">
    <source>
        <dbReference type="Proteomes" id="UP000051487"/>
    </source>
</evidence>
<comment type="similarity">
    <text evidence="2 8">Belongs to the cytochrome P450 family.</text>
</comment>
<dbReference type="Pfam" id="PF00067">
    <property type="entry name" value="p450"/>
    <property type="match status" value="2"/>
</dbReference>
<evidence type="ECO:0000256" key="4">
    <source>
        <dbReference type="ARBA" id="ARBA00022723"/>
    </source>
</evidence>
<comment type="caution">
    <text evidence="9">The sequence shown here is derived from an EMBL/GenBank/DDBJ whole genome shotgun (WGS) entry which is preliminary data.</text>
</comment>
<keyword evidence="5 8" id="KW-0560">Oxidoreductase</keyword>
<organism evidence="9 10">
    <name type="scientific">Aspergillus lentulus</name>
    <dbReference type="NCBI Taxonomy" id="293939"/>
    <lineage>
        <taxon>Eukaryota</taxon>
        <taxon>Fungi</taxon>
        <taxon>Dikarya</taxon>
        <taxon>Ascomycota</taxon>
        <taxon>Pezizomycotina</taxon>
        <taxon>Eurotiomycetes</taxon>
        <taxon>Eurotiomycetidae</taxon>
        <taxon>Eurotiales</taxon>
        <taxon>Aspergillaceae</taxon>
        <taxon>Aspergillus</taxon>
        <taxon>Aspergillus subgen. Fumigati</taxon>
    </lineage>
</organism>
<dbReference type="EMBL" id="BCLY01000013">
    <property type="protein sequence ID" value="GAQ10070.1"/>
    <property type="molecule type" value="Genomic_DNA"/>
</dbReference>
<dbReference type="GO" id="GO:0004497">
    <property type="term" value="F:monooxygenase activity"/>
    <property type="evidence" value="ECO:0007669"/>
    <property type="project" value="UniProtKB-KW"/>
</dbReference>
<dbReference type="InterPro" id="IPR001128">
    <property type="entry name" value="Cyt_P450"/>
</dbReference>
<dbReference type="PROSITE" id="PS00086">
    <property type="entry name" value="CYTOCHROME_P450"/>
    <property type="match status" value="1"/>
</dbReference>
<dbReference type="GO" id="GO:0020037">
    <property type="term" value="F:heme binding"/>
    <property type="evidence" value="ECO:0007669"/>
    <property type="project" value="InterPro"/>
</dbReference>
<evidence type="ECO:0000256" key="2">
    <source>
        <dbReference type="ARBA" id="ARBA00010617"/>
    </source>
</evidence>
<dbReference type="InterPro" id="IPR017972">
    <property type="entry name" value="Cyt_P450_CS"/>
</dbReference>
<dbReference type="AlphaFoldDB" id="A0AAN4TDB4"/>
<proteinExistence type="inferred from homology"/>